<dbReference type="InterPro" id="IPR000477">
    <property type="entry name" value="RT_dom"/>
</dbReference>
<dbReference type="InterPro" id="IPR045609">
    <property type="entry name" value="DUF6451"/>
</dbReference>
<proteinExistence type="predicted"/>
<organism evidence="3 4">
    <name type="scientific">Synaphobranchus kaupii</name>
    <name type="common">Kaup's arrowtooth eel</name>
    <dbReference type="NCBI Taxonomy" id="118154"/>
    <lineage>
        <taxon>Eukaryota</taxon>
        <taxon>Metazoa</taxon>
        <taxon>Chordata</taxon>
        <taxon>Craniata</taxon>
        <taxon>Vertebrata</taxon>
        <taxon>Euteleostomi</taxon>
        <taxon>Actinopterygii</taxon>
        <taxon>Neopterygii</taxon>
        <taxon>Teleostei</taxon>
        <taxon>Anguilliformes</taxon>
        <taxon>Synaphobranchidae</taxon>
        <taxon>Synaphobranchus</taxon>
    </lineage>
</organism>
<evidence type="ECO:0000259" key="1">
    <source>
        <dbReference type="Pfam" id="PF00078"/>
    </source>
</evidence>
<dbReference type="AlphaFoldDB" id="A0A9Q1F665"/>
<dbReference type="EMBL" id="JAINUF010000008">
    <property type="protein sequence ID" value="KAJ8351937.1"/>
    <property type="molecule type" value="Genomic_DNA"/>
</dbReference>
<protein>
    <recommendedName>
        <fullName evidence="5">Reverse transcriptase domain-containing protein</fullName>
    </recommendedName>
</protein>
<dbReference type="CDD" id="cd01650">
    <property type="entry name" value="RT_nLTR_like"/>
    <property type="match status" value="1"/>
</dbReference>
<evidence type="ECO:0000259" key="2">
    <source>
        <dbReference type="Pfam" id="PF20049"/>
    </source>
</evidence>
<accession>A0A9Q1F665</accession>
<evidence type="ECO:0000313" key="3">
    <source>
        <dbReference type="EMBL" id="KAJ8351937.1"/>
    </source>
</evidence>
<dbReference type="PANTHER" id="PTHR47027">
    <property type="entry name" value="REVERSE TRANSCRIPTASE DOMAIN-CONTAINING PROTEIN"/>
    <property type="match status" value="1"/>
</dbReference>
<dbReference type="PANTHER" id="PTHR47027:SF25">
    <property type="entry name" value="REVERSE TRANSCRIPTASE DOMAIN-CONTAINING PROTEIN"/>
    <property type="match status" value="1"/>
</dbReference>
<name>A0A9Q1F665_SYNKA</name>
<dbReference type="Proteomes" id="UP001152622">
    <property type="component" value="Chromosome 8"/>
</dbReference>
<comment type="caution">
    <text evidence="3">The sequence shown here is derived from an EMBL/GenBank/DDBJ whole genome shotgun (WGS) entry which is preliminary data.</text>
</comment>
<evidence type="ECO:0008006" key="5">
    <source>
        <dbReference type="Google" id="ProtNLM"/>
    </source>
</evidence>
<dbReference type="OrthoDB" id="410381at2759"/>
<sequence>MKTTTDMLHSLFTKVWDEEKIPEDWREGVIIKIPKKGDLTNCNNYRGIMLLSVPGKVLNRILLERMKAAVDPLLRDQQAGFRSNRSCTDQIATLRIIVEQSIEWNSSLYINFIDYEKAFYSVDRETLWKLMRHYGVPEKITPWSRTPTRECLAGSYMQARCQTVLSHNHMQDKSIQLSTTSLGAGLRINKEKTKLMRINTPTTTPVTIDDRPIKEVDSFTYLGSIINKQGGTDRDVTARVGKARAAFIILKNIWASREIATLTRVRIFNSNVKSVLLYGSETWRMTKKTMQKIQTFINSCLRRIFRIRWPDKISNKELWQRGSQDPLESQIRRRKWGWIGHTLHQRLPLHARP</sequence>
<feature type="domain" description="DUF6451" evidence="2">
    <location>
        <begin position="246"/>
        <end position="278"/>
    </location>
</feature>
<dbReference type="Pfam" id="PF00078">
    <property type="entry name" value="RVT_1"/>
    <property type="match status" value="1"/>
</dbReference>
<dbReference type="Pfam" id="PF20049">
    <property type="entry name" value="DUF6451"/>
    <property type="match status" value="1"/>
</dbReference>
<feature type="domain" description="Reverse transcriptase" evidence="1">
    <location>
        <begin position="33"/>
        <end position="143"/>
    </location>
</feature>
<gene>
    <name evidence="3" type="ORF">SKAU_G00234130</name>
</gene>
<evidence type="ECO:0000313" key="4">
    <source>
        <dbReference type="Proteomes" id="UP001152622"/>
    </source>
</evidence>
<reference evidence="3" key="1">
    <citation type="journal article" date="2023" name="Science">
        <title>Genome structures resolve the early diversification of teleost fishes.</title>
        <authorList>
            <person name="Parey E."/>
            <person name="Louis A."/>
            <person name="Montfort J."/>
            <person name="Bouchez O."/>
            <person name="Roques C."/>
            <person name="Iampietro C."/>
            <person name="Lluch J."/>
            <person name="Castinel A."/>
            <person name="Donnadieu C."/>
            <person name="Desvignes T."/>
            <person name="Floi Bucao C."/>
            <person name="Jouanno E."/>
            <person name="Wen M."/>
            <person name="Mejri S."/>
            <person name="Dirks R."/>
            <person name="Jansen H."/>
            <person name="Henkel C."/>
            <person name="Chen W.J."/>
            <person name="Zahm M."/>
            <person name="Cabau C."/>
            <person name="Klopp C."/>
            <person name="Thompson A.W."/>
            <person name="Robinson-Rechavi M."/>
            <person name="Braasch I."/>
            <person name="Lecointre G."/>
            <person name="Bobe J."/>
            <person name="Postlethwait J.H."/>
            <person name="Berthelot C."/>
            <person name="Roest Crollius H."/>
            <person name="Guiguen Y."/>
        </authorList>
    </citation>
    <scope>NUCLEOTIDE SEQUENCE</scope>
    <source>
        <strain evidence="3">WJC10195</strain>
    </source>
</reference>
<keyword evidence="4" id="KW-1185">Reference proteome</keyword>